<comment type="similarity">
    <text evidence="3">Belongs to the AB hydrolase superfamily. MenH family.</text>
</comment>
<comment type="pathway">
    <text evidence="3">Quinol/quinone metabolism; 1,4-dihydroxy-2-naphthoate biosynthesis; 1,4-dihydroxy-2-naphthoate from chorismate: step 3/7.</text>
</comment>
<keyword evidence="6" id="KW-1185">Reference proteome</keyword>
<evidence type="ECO:0000259" key="4">
    <source>
        <dbReference type="Pfam" id="PF00561"/>
    </source>
</evidence>
<dbReference type="Gene3D" id="3.40.50.1820">
    <property type="entry name" value="alpha/beta hydrolase"/>
    <property type="match status" value="1"/>
</dbReference>
<protein>
    <recommendedName>
        <fullName evidence="3">Putative 2-succinyl-6-hydroxy-2,4-cyclohexadiene-1-carboxylate synthase</fullName>
        <shortName evidence="3">SHCHC synthase</shortName>
        <ecNumber evidence="3">4.2.99.20</ecNumber>
    </recommendedName>
</protein>
<comment type="catalytic activity">
    <reaction evidence="3">
        <text>5-enolpyruvoyl-6-hydroxy-2-succinyl-cyclohex-3-ene-1-carboxylate = (1R,6R)-6-hydroxy-2-succinyl-cyclohexa-2,4-diene-1-carboxylate + pyruvate</text>
        <dbReference type="Rhea" id="RHEA:25597"/>
        <dbReference type="ChEBI" id="CHEBI:15361"/>
        <dbReference type="ChEBI" id="CHEBI:58689"/>
        <dbReference type="ChEBI" id="CHEBI:58818"/>
        <dbReference type="EC" id="4.2.99.20"/>
    </reaction>
</comment>
<comment type="subunit">
    <text evidence="3">Monomer.</text>
</comment>
<dbReference type="HAMAP" id="MF_01660">
    <property type="entry name" value="MenH"/>
    <property type="match status" value="1"/>
</dbReference>
<dbReference type="SUPFAM" id="SSF53474">
    <property type="entry name" value="alpha/beta-Hydrolases"/>
    <property type="match status" value="1"/>
</dbReference>
<sequence>MEPAEAPLALTAWGQTDKPALVLLHGFLGSHADWQGVAAALGQHFCCYALDLPGHGASQGVRLTRQPAFDEVNRLLLATLAARKIDRFHLLGYSLGGRLALHLAQHLHQQGQSQRLLSLTLESAHPGLTSEEARQQRLEADGRWHRKMQTEPMVRFLEAWYRQPVFADLAPVQRQRLIAMRKNNDSRCLSALYLGTSLGHQADLRALARYQPLTLITGQKDSKFTELGQDWARQGGAVSHLVLAGGGHNLHAGVPEAFSQAVIDAALS</sequence>
<evidence type="ECO:0000313" key="5">
    <source>
        <dbReference type="EMBL" id="GAA5192515.1"/>
    </source>
</evidence>
<accession>A0ABP9SAV3</accession>
<evidence type="ECO:0000256" key="2">
    <source>
        <dbReference type="ARBA" id="ARBA00023239"/>
    </source>
</evidence>
<dbReference type="EMBL" id="BAABLF010000014">
    <property type="protein sequence ID" value="GAA5192515.1"/>
    <property type="molecule type" value="Genomic_DNA"/>
</dbReference>
<feature type="domain" description="AB hydrolase-1" evidence="4">
    <location>
        <begin position="19"/>
        <end position="251"/>
    </location>
</feature>
<evidence type="ECO:0000256" key="1">
    <source>
        <dbReference type="ARBA" id="ARBA00022428"/>
    </source>
</evidence>
<dbReference type="PANTHER" id="PTHR42916:SF1">
    <property type="entry name" value="PROTEIN PHYLLO, CHLOROPLASTIC"/>
    <property type="match status" value="1"/>
</dbReference>
<dbReference type="Pfam" id="PF00561">
    <property type="entry name" value="Abhydrolase_1"/>
    <property type="match status" value="1"/>
</dbReference>
<dbReference type="InterPro" id="IPR029058">
    <property type="entry name" value="AB_hydrolase_fold"/>
</dbReference>
<keyword evidence="1 3" id="KW-0474">Menaquinone biosynthesis</keyword>
<dbReference type="RefSeq" id="WP_345317108.1">
    <property type="nucleotide sequence ID" value="NZ_BAABLF010000014.1"/>
</dbReference>
<evidence type="ECO:0000256" key="3">
    <source>
        <dbReference type="HAMAP-Rule" id="MF_01660"/>
    </source>
</evidence>
<dbReference type="InterPro" id="IPR000073">
    <property type="entry name" value="AB_hydrolase_1"/>
</dbReference>
<proteinExistence type="inferred from homology"/>
<comment type="caution">
    <text evidence="5">The sequence shown here is derived from an EMBL/GenBank/DDBJ whole genome shotgun (WGS) entry which is preliminary data.</text>
</comment>
<comment type="pathway">
    <text evidence="3">Quinol/quinone metabolism; menaquinone biosynthesis.</text>
</comment>
<dbReference type="Proteomes" id="UP001501600">
    <property type="component" value="Unassembled WGS sequence"/>
</dbReference>
<name>A0ABP9SAV3_9GAMM</name>
<gene>
    <name evidence="3 5" type="primary">menH</name>
    <name evidence="5" type="ORF">GCM10025772_21900</name>
</gene>
<reference evidence="6" key="1">
    <citation type="journal article" date="2019" name="Int. J. Syst. Evol. Microbiol.">
        <title>The Global Catalogue of Microorganisms (GCM) 10K type strain sequencing project: providing services to taxonomists for standard genome sequencing and annotation.</title>
        <authorList>
            <consortium name="The Broad Institute Genomics Platform"/>
            <consortium name="The Broad Institute Genome Sequencing Center for Infectious Disease"/>
            <person name="Wu L."/>
            <person name="Ma J."/>
        </authorList>
    </citation>
    <scope>NUCLEOTIDE SEQUENCE [LARGE SCALE GENOMIC DNA]</scope>
    <source>
        <strain evidence="6">JCM 18720</strain>
    </source>
</reference>
<comment type="function">
    <text evidence="3">Catalyzes a proton abstraction reaction that results in 2,5-elimination of pyruvate from 2-succinyl-5-enolpyruvyl-6-hydroxy-3-cyclohexene-1-carboxylate (SEPHCHC) and the formation of 2-succinyl-6-hydroxy-2,4-cyclohexadiene-1-carboxylate (SHCHC).</text>
</comment>
<dbReference type="PANTHER" id="PTHR42916">
    <property type="entry name" value="2-SUCCINYL-5-ENOLPYRUVYL-6-HYDROXY-3-CYCLOHEXENE-1-CARBOXYLATE SYNTHASE"/>
    <property type="match status" value="1"/>
</dbReference>
<evidence type="ECO:0000313" key="6">
    <source>
        <dbReference type="Proteomes" id="UP001501600"/>
    </source>
</evidence>
<organism evidence="5 6">
    <name type="scientific">Ferrimonas gelatinilytica</name>
    <dbReference type="NCBI Taxonomy" id="1255257"/>
    <lineage>
        <taxon>Bacteria</taxon>
        <taxon>Pseudomonadati</taxon>
        <taxon>Pseudomonadota</taxon>
        <taxon>Gammaproteobacteria</taxon>
        <taxon>Alteromonadales</taxon>
        <taxon>Ferrimonadaceae</taxon>
        <taxon>Ferrimonas</taxon>
    </lineage>
</organism>
<dbReference type="EC" id="4.2.99.20" evidence="3"/>
<keyword evidence="2 3" id="KW-0456">Lyase</keyword>
<dbReference type="InterPro" id="IPR022485">
    <property type="entry name" value="SHCHC_synthase_MenH"/>
</dbReference>
<dbReference type="NCBIfam" id="TIGR03695">
    <property type="entry name" value="menH_SHCHC"/>
    <property type="match status" value="1"/>
</dbReference>